<dbReference type="Proteomes" id="UP000034879">
    <property type="component" value="Unassembled WGS sequence"/>
</dbReference>
<feature type="transmembrane region" description="Helical" evidence="2">
    <location>
        <begin position="496"/>
        <end position="516"/>
    </location>
</feature>
<evidence type="ECO:0000313" key="5">
    <source>
        <dbReference type="Proteomes" id="UP000034879"/>
    </source>
</evidence>
<feature type="region of interest" description="Disordered" evidence="1">
    <location>
        <begin position="82"/>
        <end position="109"/>
    </location>
</feature>
<dbReference type="InterPro" id="IPR047589">
    <property type="entry name" value="DUF11_rpt"/>
</dbReference>
<dbReference type="EMBL" id="LCOJ01000025">
    <property type="protein sequence ID" value="KKU74893.1"/>
    <property type="molecule type" value="Genomic_DNA"/>
</dbReference>
<comment type="caution">
    <text evidence="4">The sequence shown here is derived from an EMBL/GenBank/DDBJ whole genome shotgun (WGS) entry which is preliminary data.</text>
</comment>
<protein>
    <submittedName>
        <fullName evidence="4">Hemagglutination activity domain-containing protein</fullName>
    </submittedName>
</protein>
<proteinExistence type="predicted"/>
<feature type="compositionally biased region" description="Polar residues" evidence="1">
    <location>
        <begin position="156"/>
        <end position="207"/>
    </location>
</feature>
<sequence length="534" mass="57141">MAVTQGPKVFGRGFYSDIKHDNKVEYSFKNSWKVSPDGDNGSISSTTIRSYEHSVDRDEATLRGEVDGNGLATRVWFEWSDDRDEVEDGDGEETDDISTGSGTDDFDENIDGLRDDTTYYFRAVAENAEDTDYGSILSFRTDDDNDNNGDDPSVTIRANPSHVNSGQSSTITWDPSSNTDSCRASGGANSWSGSKSRNGGSQSSGPLFNNTTFSITCENEDGSDTASTTVTVDNFVPNQNRPTVILSADQTSLAYNGATFVRWSTIGATSCQASGGSVGWAGTKSIGPGSFYTGSLSSSRTYTLTCYNSTGSDTDSVTISVRQPPTGGPTPPPASSLVLVTSSIDRNQPILPTLDNTRPRPGDEITYTVNYQNIGTGAIRNLVLRLDLPYEVVYLYSTPSNPIISGNTLIFNLGTLAANGSGTVTVRVRVREDAPPGALLNFPAVLSYTDPAGFPQTVTANVSAQVWNMQPEVIQDTTNLLGAAAFLSGGFWPTSLFGWLLLIILILLLILLAKYLMGGGQPFEGKTTTTTIQH</sequence>
<feature type="region of interest" description="Disordered" evidence="1">
    <location>
        <begin position="135"/>
        <end position="207"/>
    </location>
</feature>
<dbReference type="NCBIfam" id="TIGR01451">
    <property type="entry name" value="B_ant_repeat"/>
    <property type="match status" value="1"/>
</dbReference>
<keyword evidence="2" id="KW-0472">Membrane</keyword>
<organism evidence="4 5">
    <name type="scientific">Candidatus Nomurabacteria bacterium GW2011_GWB1_47_6</name>
    <dbReference type="NCBI Taxonomy" id="1618749"/>
    <lineage>
        <taxon>Bacteria</taxon>
        <taxon>Candidatus Nomuraibacteriota</taxon>
    </lineage>
</organism>
<dbReference type="InterPro" id="IPR001434">
    <property type="entry name" value="OmcB-like_DUF11"/>
</dbReference>
<keyword evidence="2" id="KW-0812">Transmembrane</keyword>
<gene>
    <name evidence="4" type="ORF">UY01_C0025G0003</name>
</gene>
<dbReference type="AlphaFoldDB" id="A0A0G1V9J1"/>
<evidence type="ECO:0000256" key="1">
    <source>
        <dbReference type="SAM" id="MobiDB-lite"/>
    </source>
</evidence>
<name>A0A0G1V9J1_9BACT</name>
<keyword evidence="2" id="KW-1133">Transmembrane helix</keyword>
<feature type="compositionally biased region" description="Acidic residues" evidence="1">
    <location>
        <begin position="82"/>
        <end position="96"/>
    </location>
</feature>
<feature type="domain" description="DUF11" evidence="3">
    <location>
        <begin position="353"/>
        <end position="447"/>
    </location>
</feature>
<evidence type="ECO:0000313" key="4">
    <source>
        <dbReference type="EMBL" id="KKU74893.1"/>
    </source>
</evidence>
<evidence type="ECO:0000259" key="3">
    <source>
        <dbReference type="Pfam" id="PF01345"/>
    </source>
</evidence>
<dbReference type="Pfam" id="PF01345">
    <property type="entry name" value="DUF11"/>
    <property type="match status" value="1"/>
</dbReference>
<evidence type="ECO:0000256" key="2">
    <source>
        <dbReference type="SAM" id="Phobius"/>
    </source>
</evidence>
<reference evidence="4 5" key="1">
    <citation type="journal article" date="2015" name="Nature">
        <title>rRNA introns, odd ribosomes, and small enigmatic genomes across a large radiation of phyla.</title>
        <authorList>
            <person name="Brown C.T."/>
            <person name="Hug L.A."/>
            <person name="Thomas B.C."/>
            <person name="Sharon I."/>
            <person name="Castelle C.J."/>
            <person name="Singh A."/>
            <person name="Wilkins M.J."/>
            <person name="Williams K.H."/>
            <person name="Banfield J.F."/>
        </authorList>
    </citation>
    <scope>NUCLEOTIDE SEQUENCE [LARGE SCALE GENOMIC DNA]</scope>
</reference>
<accession>A0A0G1V9J1</accession>